<reference evidence="3 4" key="1">
    <citation type="journal article" date="2013" name="Nature">
        <title>Insights into bilaterian evolution from three spiralian genomes.</title>
        <authorList>
            <person name="Simakov O."/>
            <person name="Marletaz F."/>
            <person name="Cho S.J."/>
            <person name="Edsinger-Gonzales E."/>
            <person name="Havlak P."/>
            <person name="Hellsten U."/>
            <person name="Kuo D.H."/>
            <person name="Larsson T."/>
            <person name="Lv J."/>
            <person name="Arendt D."/>
            <person name="Savage R."/>
            <person name="Osoegawa K."/>
            <person name="de Jong P."/>
            <person name="Grimwood J."/>
            <person name="Chapman J.A."/>
            <person name="Shapiro H."/>
            <person name="Aerts A."/>
            <person name="Otillar R.P."/>
            <person name="Terry A.Y."/>
            <person name="Boore J.L."/>
            <person name="Grigoriev I.V."/>
            <person name="Lindberg D.R."/>
            <person name="Seaver E.C."/>
            <person name="Weisblat D.A."/>
            <person name="Putnam N.H."/>
            <person name="Rokhsar D.S."/>
        </authorList>
    </citation>
    <scope>NUCLEOTIDE SEQUENCE [LARGE SCALE GENOMIC DNA]</scope>
</reference>
<feature type="chain" id="PRO_5004718790" description="SRCR domain-containing protein" evidence="2">
    <location>
        <begin position="23"/>
        <end position="323"/>
    </location>
</feature>
<evidence type="ECO:0000313" key="3">
    <source>
        <dbReference type="EMBL" id="ESP05709.1"/>
    </source>
</evidence>
<evidence type="ECO:0008006" key="5">
    <source>
        <dbReference type="Google" id="ProtNLM"/>
    </source>
</evidence>
<organism evidence="3 4">
    <name type="scientific">Lottia gigantea</name>
    <name type="common">Giant owl limpet</name>
    <dbReference type="NCBI Taxonomy" id="225164"/>
    <lineage>
        <taxon>Eukaryota</taxon>
        <taxon>Metazoa</taxon>
        <taxon>Spiralia</taxon>
        <taxon>Lophotrochozoa</taxon>
        <taxon>Mollusca</taxon>
        <taxon>Gastropoda</taxon>
        <taxon>Patellogastropoda</taxon>
        <taxon>Lottioidea</taxon>
        <taxon>Lottiidae</taxon>
        <taxon>Lottia</taxon>
    </lineage>
</organism>
<evidence type="ECO:0000256" key="2">
    <source>
        <dbReference type="SAM" id="SignalP"/>
    </source>
</evidence>
<dbReference type="Proteomes" id="UP000030746">
    <property type="component" value="Unassembled WGS sequence"/>
</dbReference>
<dbReference type="EMBL" id="KB199650">
    <property type="protein sequence ID" value="ESP05709.1"/>
    <property type="molecule type" value="Genomic_DNA"/>
</dbReference>
<dbReference type="CTD" id="20247565"/>
<sequence>MIRLLILYSIVLCFLNIDLTRSTSSNDYQSCNVSCSTQDETCKSKIEYHYCLKTKTGGTDIDCGQELNETEEYICENCDWSNSEGLKPDELDAVLECSQPFLNHGLGMATPKENCGYILDYLECRSETEVNIECKNTQGIGSPPSYKDLNRMAFSLCSGANGSLYTTCDRFLEEYKKIFVVEEVEFVMKLSDGRWWCHSFMKVLEAAGIVTQGSDCEILDYDSLSRNLSLKYQGNWTEYCYIPQESSPSTTAASSPTHTSSTYTPSTFRSTALPSTNLTNSTTSDHTEITTPKKMKERNDGKPSTSSGYVCLLAYVLVAVISK</sequence>
<gene>
    <name evidence="3" type="ORF">LOTGIDRAFT_228174</name>
</gene>
<accession>V4ANF8</accession>
<feature type="signal peptide" evidence="2">
    <location>
        <begin position="1"/>
        <end position="22"/>
    </location>
</feature>
<name>V4ANF8_LOTGI</name>
<dbReference type="OrthoDB" id="10338681at2759"/>
<dbReference type="RefSeq" id="XP_009044254.1">
    <property type="nucleotide sequence ID" value="XM_009046006.1"/>
</dbReference>
<feature type="region of interest" description="Disordered" evidence="1">
    <location>
        <begin position="248"/>
        <end position="305"/>
    </location>
</feature>
<keyword evidence="2" id="KW-0732">Signal</keyword>
<evidence type="ECO:0000256" key="1">
    <source>
        <dbReference type="SAM" id="MobiDB-lite"/>
    </source>
</evidence>
<proteinExistence type="predicted"/>
<protein>
    <recommendedName>
        <fullName evidence="5">SRCR domain-containing protein</fullName>
    </recommendedName>
</protein>
<feature type="compositionally biased region" description="Low complexity" evidence="1">
    <location>
        <begin position="248"/>
        <end position="284"/>
    </location>
</feature>
<dbReference type="AlphaFoldDB" id="V4ANF8"/>
<keyword evidence="4" id="KW-1185">Reference proteome</keyword>
<dbReference type="HOGENOM" id="CLU_861334_0_0_1"/>
<dbReference type="GeneID" id="20247565"/>
<dbReference type="KEGG" id="lgi:LOTGIDRAFT_228174"/>
<evidence type="ECO:0000313" key="4">
    <source>
        <dbReference type="Proteomes" id="UP000030746"/>
    </source>
</evidence>